<dbReference type="EMBL" id="ACPB03019571">
    <property type="status" value="NOT_ANNOTATED_CDS"/>
    <property type="molecule type" value="Genomic_DNA"/>
</dbReference>
<evidence type="ECO:0000259" key="3">
    <source>
        <dbReference type="Pfam" id="PF04677"/>
    </source>
</evidence>
<dbReference type="Proteomes" id="UP000015103">
    <property type="component" value="Unassembled WGS sequence"/>
</dbReference>
<dbReference type="PANTHER" id="PTHR12072">
    <property type="entry name" value="CWF19, CELL CYCLE CONTROL PROTEIN"/>
    <property type="match status" value="1"/>
</dbReference>
<dbReference type="GO" id="GO:0000398">
    <property type="term" value="P:mRNA splicing, via spliceosome"/>
    <property type="evidence" value="ECO:0007669"/>
    <property type="project" value="TreeGrafter"/>
</dbReference>
<organism evidence="4 5">
    <name type="scientific">Rhodnius prolixus</name>
    <name type="common">Triatomid bug</name>
    <dbReference type="NCBI Taxonomy" id="13249"/>
    <lineage>
        <taxon>Eukaryota</taxon>
        <taxon>Metazoa</taxon>
        <taxon>Ecdysozoa</taxon>
        <taxon>Arthropoda</taxon>
        <taxon>Hexapoda</taxon>
        <taxon>Insecta</taxon>
        <taxon>Pterygota</taxon>
        <taxon>Neoptera</taxon>
        <taxon>Paraneoptera</taxon>
        <taxon>Hemiptera</taxon>
        <taxon>Heteroptera</taxon>
        <taxon>Panheteroptera</taxon>
        <taxon>Cimicomorpha</taxon>
        <taxon>Reduviidae</taxon>
        <taxon>Triatominae</taxon>
        <taxon>Rhodnius</taxon>
    </lineage>
</organism>
<dbReference type="VEuPathDB" id="VectorBase:RPRC002546"/>
<feature type="domain" description="Cwf19-like protein C-terminal" evidence="2">
    <location>
        <begin position="235"/>
        <end position="310"/>
    </location>
</feature>
<dbReference type="HOGENOM" id="CLU_019955_1_0_1"/>
<dbReference type="eggNOG" id="KOG2476">
    <property type="taxonomic scope" value="Eukaryota"/>
</dbReference>
<dbReference type="InterPro" id="IPR006767">
    <property type="entry name" value="Cwf19-like_C_dom-2"/>
</dbReference>
<dbReference type="SUPFAM" id="SSF54197">
    <property type="entry name" value="HIT-like"/>
    <property type="match status" value="1"/>
</dbReference>
<dbReference type="InParanoid" id="T1HES4"/>
<dbReference type="AlphaFoldDB" id="T1HES4"/>
<dbReference type="PANTHER" id="PTHR12072:SF4">
    <property type="entry name" value="CWF19-LIKE PROTEIN 1"/>
    <property type="match status" value="1"/>
</dbReference>
<dbReference type="OMA" id="GHPERED"/>
<dbReference type="InterPro" id="IPR040194">
    <property type="entry name" value="Cwf19-like"/>
</dbReference>
<dbReference type="GO" id="GO:0061632">
    <property type="term" value="F:RNA lariat debranching enzyme activator activity"/>
    <property type="evidence" value="ECO:0007669"/>
    <property type="project" value="TreeGrafter"/>
</dbReference>
<accession>T1HES4</accession>
<dbReference type="InterPro" id="IPR006768">
    <property type="entry name" value="Cwf19-like_C_dom-1"/>
</dbReference>
<dbReference type="Gene3D" id="3.30.428.10">
    <property type="entry name" value="HIT-like"/>
    <property type="match status" value="1"/>
</dbReference>
<evidence type="ECO:0000256" key="1">
    <source>
        <dbReference type="ARBA" id="ARBA00006795"/>
    </source>
</evidence>
<protein>
    <recommendedName>
        <fullName evidence="6">Cwf19-like C-terminal domain-containing protein</fullName>
    </recommendedName>
</protein>
<dbReference type="FunCoup" id="T1HES4">
    <property type="interactions" value="1637"/>
</dbReference>
<evidence type="ECO:0000259" key="2">
    <source>
        <dbReference type="Pfam" id="PF04676"/>
    </source>
</evidence>
<dbReference type="Pfam" id="PF04676">
    <property type="entry name" value="CwfJ_C_2"/>
    <property type="match status" value="1"/>
</dbReference>
<comment type="similarity">
    <text evidence="1">Belongs to the CWF19 family.</text>
</comment>
<sequence>MPPTQLRFFGIPAAGKKKWMKALNLTPSSVENPDGRLNISHLLQLDIPEIHEFWHIVQNEATSPLTKQPRPNFFFDIPSSRRSEERRISRKQHHRNKKSHKKKDGKCWFCLSTCVDEKHLVISVGNQAFLALAKGPIIKEHVLITTLEHRRAVRILDEPARKEIEKYKKALMKYFMPYRVPIFYERACKSSHLQVHCVPIPNDKVKHLVPAAKELAFKYELEVTEYPNTRQSFMCLPPEKLYFHIEVPNGVDLLIDADDNFPLHFGRELLVMRNLLNLPEKKSWRHCIQSKEIETKAAEEFKNRFEKFDFNLAL</sequence>
<keyword evidence="5" id="KW-1185">Reference proteome</keyword>
<dbReference type="InterPro" id="IPR036265">
    <property type="entry name" value="HIT-like_sf"/>
</dbReference>
<dbReference type="GO" id="GO:0071014">
    <property type="term" value="C:post-mRNA release spliceosomal complex"/>
    <property type="evidence" value="ECO:0007669"/>
    <property type="project" value="TreeGrafter"/>
</dbReference>
<dbReference type="STRING" id="13249.T1HES4"/>
<dbReference type="EnsemblMetazoa" id="RPRC002546-RA">
    <property type="protein sequence ID" value="RPRC002546-PA"/>
    <property type="gene ID" value="RPRC002546"/>
</dbReference>
<name>T1HES4_RHOPR</name>
<evidence type="ECO:0000313" key="4">
    <source>
        <dbReference type="EnsemblMetazoa" id="RPRC002546-PA"/>
    </source>
</evidence>
<feature type="domain" description="Cwf19-like C-terminal" evidence="3">
    <location>
        <begin position="95"/>
        <end position="207"/>
    </location>
</feature>
<evidence type="ECO:0008006" key="6">
    <source>
        <dbReference type="Google" id="ProtNLM"/>
    </source>
</evidence>
<reference evidence="4" key="1">
    <citation type="submission" date="2015-05" db="UniProtKB">
        <authorList>
            <consortium name="EnsemblMetazoa"/>
        </authorList>
    </citation>
    <scope>IDENTIFICATION</scope>
</reference>
<proteinExistence type="inferred from homology"/>
<dbReference type="Pfam" id="PF04677">
    <property type="entry name" value="CwfJ_C_1"/>
    <property type="match status" value="1"/>
</dbReference>
<evidence type="ECO:0000313" key="5">
    <source>
        <dbReference type="Proteomes" id="UP000015103"/>
    </source>
</evidence>